<gene>
    <name evidence="2" type="ORF">UFOPK4098_00801</name>
    <name evidence="3" type="ORF">UFOPK4347_00080</name>
</gene>
<sequence>MVMGMGFFSNIKQRRAEKEALEQAAAEQAQHGTWQSQSEQLDVMINAVERCGNNDIEGLFDPYETGFILKKDEYAIGLIANCALLETRRSASTYQGGYGGVSFPLFGKVRLNTGRSKGKLVPGEESITSISDGEVLITNKRAMFRGDTNNKEWPYSKLMACEHHPEGYTTFAVSAQTKTTGFAYGADVANEVQFRLELGIAISNETTDQLLAQLRVERQQLDAKKPLPPPVVGLSNGENPR</sequence>
<dbReference type="EMBL" id="CAFBQU010000001">
    <property type="protein sequence ID" value="CAB5058144.1"/>
    <property type="molecule type" value="Genomic_DNA"/>
</dbReference>
<evidence type="ECO:0000313" key="3">
    <source>
        <dbReference type="EMBL" id="CAB5058144.1"/>
    </source>
</evidence>
<evidence type="ECO:0000256" key="1">
    <source>
        <dbReference type="SAM" id="MobiDB-lite"/>
    </source>
</evidence>
<accession>A0A6J7TVT8</accession>
<reference evidence="3" key="1">
    <citation type="submission" date="2020-05" db="EMBL/GenBank/DDBJ databases">
        <authorList>
            <person name="Chiriac C."/>
            <person name="Salcher M."/>
            <person name="Ghai R."/>
            <person name="Kavagutti S V."/>
        </authorList>
    </citation>
    <scope>NUCLEOTIDE SEQUENCE</scope>
</reference>
<name>A0A6J7TVT8_9ZZZZ</name>
<proteinExistence type="predicted"/>
<organism evidence="3">
    <name type="scientific">freshwater metagenome</name>
    <dbReference type="NCBI Taxonomy" id="449393"/>
    <lineage>
        <taxon>unclassified sequences</taxon>
        <taxon>metagenomes</taxon>
        <taxon>ecological metagenomes</taxon>
    </lineage>
</organism>
<dbReference type="EMBL" id="CAFBPN010000035">
    <property type="protein sequence ID" value="CAB5019946.1"/>
    <property type="molecule type" value="Genomic_DNA"/>
</dbReference>
<dbReference type="AlphaFoldDB" id="A0A6J7TVT8"/>
<feature type="region of interest" description="Disordered" evidence="1">
    <location>
        <begin position="221"/>
        <end position="241"/>
    </location>
</feature>
<evidence type="ECO:0000313" key="2">
    <source>
        <dbReference type="EMBL" id="CAB5019946.1"/>
    </source>
</evidence>
<protein>
    <submittedName>
        <fullName evidence="3">Unannotated protein</fullName>
    </submittedName>
</protein>